<feature type="compositionally biased region" description="Polar residues" evidence="1">
    <location>
        <begin position="103"/>
        <end position="113"/>
    </location>
</feature>
<keyword evidence="3" id="KW-1185">Reference proteome</keyword>
<sequence>MLEVRPEVVRVITSPTGEEEEDISELCEGHWVVRVSSLVMATRKSHHLAIGLKENFLTPPHPPTPPPSVPSGNMSVGEGNGGQSGESGEERKQNPHGRRYESEQMTLATVQEA</sequence>
<protein>
    <submittedName>
        <fullName evidence="2">Uncharacterized protein</fullName>
    </submittedName>
</protein>
<organism evidence="2 3">
    <name type="scientific">Liparis tanakae</name>
    <name type="common">Tanaka's snailfish</name>
    <dbReference type="NCBI Taxonomy" id="230148"/>
    <lineage>
        <taxon>Eukaryota</taxon>
        <taxon>Metazoa</taxon>
        <taxon>Chordata</taxon>
        <taxon>Craniata</taxon>
        <taxon>Vertebrata</taxon>
        <taxon>Euteleostomi</taxon>
        <taxon>Actinopterygii</taxon>
        <taxon>Neopterygii</taxon>
        <taxon>Teleostei</taxon>
        <taxon>Neoteleostei</taxon>
        <taxon>Acanthomorphata</taxon>
        <taxon>Eupercaria</taxon>
        <taxon>Perciformes</taxon>
        <taxon>Cottioidei</taxon>
        <taxon>Cottales</taxon>
        <taxon>Liparidae</taxon>
        <taxon>Liparis</taxon>
    </lineage>
</organism>
<evidence type="ECO:0000313" key="2">
    <source>
        <dbReference type="EMBL" id="TNN75824.1"/>
    </source>
</evidence>
<feature type="compositionally biased region" description="Pro residues" evidence="1">
    <location>
        <begin position="59"/>
        <end position="69"/>
    </location>
</feature>
<name>A0A4Z2IEF9_9TELE</name>
<feature type="compositionally biased region" description="Basic and acidic residues" evidence="1">
    <location>
        <begin position="88"/>
        <end position="102"/>
    </location>
</feature>
<reference evidence="2 3" key="1">
    <citation type="submission" date="2019-03" db="EMBL/GenBank/DDBJ databases">
        <title>First draft genome of Liparis tanakae, snailfish: a comprehensive survey of snailfish specific genes.</title>
        <authorList>
            <person name="Kim W."/>
            <person name="Song I."/>
            <person name="Jeong J.-H."/>
            <person name="Kim D."/>
            <person name="Kim S."/>
            <person name="Ryu S."/>
            <person name="Song J.Y."/>
            <person name="Lee S.K."/>
        </authorList>
    </citation>
    <scope>NUCLEOTIDE SEQUENCE [LARGE SCALE GENOMIC DNA]</scope>
    <source>
        <tissue evidence="2">Muscle</tissue>
    </source>
</reference>
<comment type="caution">
    <text evidence="2">The sequence shown here is derived from an EMBL/GenBank/DDBJ whole genome shotgun (WGS) entry which is preliminary data.</text>
</comment>
<dbReference type="AlphaFoldDB" id="A0A4Z2IEF9"/>
<evidence type="ECO:0000313" key="3">
    <source>
        <dbReference type="Proteomes" id="UP000314294"/>
    </source>
</evidence>
<feature type="region of interest" description="Disordered" evidence="1">
    <location>
        <begin position="54"/>
        <end position="113"/>
    </location>
</feature>
<dbReference type="EMBL" id="SRLO01000099">
    <property type="protein sequence ID" value="TNN75824.1"/>
    <property type="molecule type" value="Genomic_DNA"/>
</dbReference>
<proteinExistence type="predicted"/>
<evidence type="ECO:0000256" key="1">
    <source>
        <dbReference type="SAM" id="MobiDB-lite"/>
    </source>
</evidence>
<gene>
    <name evidence="2" type="ORF">EYF80_013971</name>
</gene>
<dbReference type="Proteomes" id="UP000314294">
    <property type="component" value="Unassembled WGS sequence"/>
</dbReference>
<accession>A0A4Z2IEF9</accession>